<feature type="domain" description="C2H2-type" evidence="2">
    <location>
        <begin position="85"/>
        <end position="107"/>
    </location>
</feature>
<dbReference type="PANTHER" id="PTHR16036">
    <property type="entry name" value="ANKYRIN REPEAT AND ZINC FINGER DOMAIN-CONTAINING PROTEIN 1"/>
    <property type="match status" value="1"/>
</dbReference>
<comment type="caution">
    <text evidence="3">The sequence shown here is derived from an EMBL/GenBank/DDBJ whole genome shotgun (WGS) entry which is preliminary data.</text>
</comment>
<dbReference type="Proteomes" id="UP000436088">
    <property type="component" value="Unassembled WGS sequence"/>
</dbReference>
<organism evidence="3 4">
    <name type="scientific">Hibiscus syriacus</name>
    <name type="common">Rose of Sharon</name>
    <dbReference type="NCBI Taxonomy" id="106335"/>
    <lineage>
        <taxon>Eukaryota</taxon>
        <taxon>Viridiplantae</taxon>
        <taxon>Streptophyta</taxon>
        <taxon>Embryophyta</taxon>
        <taxon>Tracheophyta</taxon>
        <taxon>Spermatophyta</taxon>
        <taxon>Magnoliopsida</taxon>
        <taxon>eudicotyledons</taxon>
        <taxon>Gunneridae</taxon>
        <taxon>Pentapetalae</taxon>
        <taxon>rosids</taxon>
        <taxon>malvids</taxon>
        <taxon>Malvales</taxon>
        <taxon>Malvaceae</taxon>
        <taxon>Malvoideae</taxon>
        <taxon>Hibiscus</taxon>
    </lineage>
</organism>
<dbReference type="EMBL" id="VEPZ02001331">
    <property type="protein sequence ID" value="KAE8679244.1"/>
    <property type="molecule type" value="Genomic_DNA"/>
</dbReference>
<keyword evidence="4" id="KW-1185">Reference proteome</keyword>
<evidence type="ECO:0000259" key="2">
    <source>
        <dbReference type="PROSITE" id="PS00028"/>
    </source>
</evidence>
<evidence type="ECO:0000313" key="3">
    <source>
        <dbReference type="EMBL" id="KAE8679244.1"/>
    </source>
</evidence>
<protein>
    <recommendedName>
        <fullName evidence="2">C2H2-type domain-containing protein</fullName>
    </recommendedName>
</protein>
<feature type="region of interest" description="Disordered" evidence="1">
    <location>
        <begin position="56"/>
        <end position="76"/>
    </location>
</feature>
<proteinExistence type="predicted"/>
<name>A0A6A2YLC1_HIBSY</name>
<dbReference type="InterPro" id="IPR013087">
    <property type="entry name" value="Znf_C2H2_type"/>
</dbReference>
<dbReference type="AlphaFoldDB" id="A0A6A2YLC1"/>
<dbReference type="PANTHER" id="PTHR16036:SF2">
    <property type="entry name" value="TRNA ENDONUCLEASE ANKZF1"/>
    <property type="match status" value="1"/>
</dbReference>
<accession>A0A6A2YLC1</accession>
<evidence type="ECO:0000313" key="4">
    <source>
        <dbReference type="Proteomes" id="UP000436088"/>
    </source>
</evidence>
<dbReference type="InterPro" id="IPR047139">
    <property type="entry name" value="ANKZ1/VMS1"/>
</dbReference>
<evidence type="ECO:0000256" key="1">
    <source>
        <dbReference type="SAM" id="MobiDB-lite"/>
    </source>
</evidence>
<gene>
    <name evidence="3" type="ORF">F3Y22_tig00111402pilonHSYRG01062</name>
</gene>
<sequence>MATEPLPSASATATAATTSHKNRYRLIFELPINFFKSCRLLSPSLTSLIETLSISENSSSEYPDNTDEKDEKSSKTGIGLPKWTCNTCKAEFDFLQDQLSHFKSDIHHFEVSSISGSEDEADKGAYPRNDASKGLIENIRKKCLRENEVIERLKALIQEPKDNASFRIVLLSSGGRGGSHRRKKDAGCLRENEVIERLKALIQEPKDNASFRIVLQVVEVRNVSGSGVGYGQGRISTLESPFRFLHVFPPLAHHWSWVLLWWVFGCVLARYFKIMVGCIGKWGYDVVSVYVLLNGLAWFENGGSMIKIDTRVYYLVISSHGRETMTPLSFLPFSPPLCAKKNGVSCGCVARSLRMWLERVVGSASASHGLQSWAVFGWQIALLDLSYAVNYMPSKLSVIELEGLLLADNLSSLKLCCK</sequence>
<dbReference type="PROSITE" id="PS00028">
    <property type="entry name" value="ZINC_FINGER_C2H2_1"/>
    <property type="match status" value="1"/>
</dbReference>
<dbReference type="GO" id="GO:0036503">
    <property type="term" value="P:ERAD pathway"/>
    <property type="evidence" value="ECO:0007669"/>
    <property type="project" value="TreeGrafter"/>
</dbReference>
<reference evidence="3" key="1">
    <citation type="submission" date="2019-09" db="EMBL/GenBank/DDBJ databases">
        <title>Draft genome information of white flower Hibiscus syriacus.</title>
        <authorList>
            <person name="Kim Y.-M."/>
        </authorList>
    </citation>
    <scope>NUCLEOTIDE SEQUENCE [LARGE SCALE GENOMIC DNA]</scope>
    <source>
        <strain evidence="3">YM2019G1</strain>
    </source>
</reference>